<feature type="region of interest" description="Disordered" evidence="1">
    <location>
        <begin position="17"/>
        <end position="71"/>
    </location>
</feature>
<organism evidence="2">
    <name type="scientific">Phyllostachys edulis</name>
    <name type="common">Tortoise shell bamboo</name>
    <name type="synonym">Bambusa edulis</name>
    <dbReference type="NCBI Taxonomy" id="38705"/>
    <lineage>
        <taxon>Eukaryota</taxon>
        <taxon>Viridiplantae</taxon>
        <taxon>Streptophyta</taxon>
        <taxon>Embryophyta</taxon>
        <taxon>Tracheophyta</taxon>
        <taxon>Spermatophyta</taxon>
        <taxon>Magnoliopsida</taxon>
        <taxon>Liliopsida</taxon>
        <taxon>Poales</taxon>
        <taxon>Poaceae</taxon>
        <taxon>BOP clade</taxon>
        <taxon>Bambusoideae</taxon>
        <taxon>Arundinarodae</taxon>
        <taxon>Arundinarieae</taxon>
        <taxon>Arundinariinae</taxon>
        <taxon>Phyllostachys</taxon>
    </lineage>
</organism>
<accession>D3IVU1</accession>
<dbReference type="AlphaFoldDB" id="D3IVU1"/>
<dbReference type="EMBL" id="GQ252887">
    <property type="protein sequence ID" value="ADB85431.1"/>
    <property type="molecule type" value="Genomic_DNA"/>
</dbReference>
<evidence type="ECO:0000313" key="2">
    <source>
        <dbReference type="EMBL" id="ADB85431.1"/>
    </source>
</evidence>
<sequence length="71" mass="7702">MVVPPFLAVGAPCCRSSEERRGDHLRGESSSSSCDSTRVGVRSQGQHPLRVHRSRTVEASTTGKNGMYGRE</sequence>
<feature type="compositionally biased region" description="Basic and acidic residues" evidence="1">
    <location>
        <begin position="17"/>
        <end position="27"/>
    </location>
</feature>
<evidence type="ECO:0000256" key="1">
    <source>
        <dbReference type="SAM" id="MobiDB-lite"/>
    </source>
</evidence>
<protein>
    <submittedName>
        <fullName evidence="2">Uncharacterized protein</fullName>
    </submittedName>
</protein>
<name>D3IVU1_PHYED</name>
<reference evidence="2" key="1">
    <citation type="journal article" date="2010" name="J. Integr. Plant Biol.">
        <title>Insights into the bamboo genome: syntenic relationships to rice and sorghum.</title>
        <authorList>
            <person name="Gui Y.J."/>
            <person name="Zhou Y."/>
            <person name="Wang Y."/>
            <person name="Wang S."/>
            <person name="Wang S.Y."/>
            <person name="Hu Y."/>
            <person name="Bo S.P."/>
            <person name="Chen H."/>
            <person name="Zhou C.P."/>
            <person name="Ma N.X."/>
            <person name="Zhang T.Z."/>
            <person name="Fan L.J."/>
        </authorList>
    </citation>
    <scope>NUCLEOTIDE SEQUENCE</scope>
    <source>
        <tissue evidence="2">Shoot</tissue>
    </source>
</reference>
<proteinExistence type="predicted"/>